<keyword evidence="3" id="KW-1185">Reference proteome</keyword>
<comment type="caution">
    <text evidence="2">The sequence shown here is derived from an EMBL/GenBank/DDBJ whole genome shotgun (WGS) entry which is preliminary data.</text>
</comment>
<gene>
    <name evidence="2" type="ORF">Scep_017172</name>
</gene>
<dbReference type="Proteomes" id="UP001419268">
    <property type="component" value="Unassembled WGS sequence"/>
</dbReference>
<name>A0AAP0NUS7_9MAGN</name>
<dbReference type="EMBL" id="JBBNAG010000007">
    <property type="protein sequence ID" value="KAK9119079.1"/>
    <property type="molecule type" value="Genomic_DNA"/>
</dbReference>
<dbReference type="AlphaFoldDB" id="A0AAP0NUS7"/>
<reference evidence="2 3" key="1">
    <citation type="submission" date="2024-01" db="EMBL/GenBank/DDBJ databases">
        <title>Genome assemblies of Stephania.</title>
        <authorList>
            <person name="Yang L."/>
        </authorList>
    </citation>
    <scope>NUCLEOTIDE SEQUENCE [LARGE SCALE GENOMIC DNA]</scope>
    <source>
        <strain evidence="2">JXDWG</strain>
        <tissue evidence="2">Leaf</tissue>
    </source>
</reference>
<evidence type="ECO:0000256" key="1">
    <source>
        <dbReference type="SAM" id="MobiDB-lite"/>
    </source>
</evidence>
<evidence type="ECO:0000313" key="2">
    <source>
        <dbReference type="EMBL" id="KAK9119079.1"/>
    </source>
</evidence>
<feature type="region of interest" description="Disordered" evidence="1">
    <location>
        <begin position="1"/>
        <end position="23"/>
    </location>
</feature>
<sequence length="83" mass="9662">MRSRSTSTQDDKSKVRCGTYQRPPKMTNLRFVVEHINDHERRHETDSDVVELEQRNCRTTNIKVNRVDDGQIAESTESIDDGQ</sequence>
<proteinExistence type="predicted"/>
<protein>
    <submittedName>
        <fullName evidence="2">Uncharacterized protein</fullName>
    </submittedName>
</protein>
<organism evidence="2 3">
    <name type="scientific">Stephania cephalantha</name>
    <dbReference type="NCBI Taxonomy" id="152367"/>
    <lineage>
        <taxon>Eukaryota</taxon>
        <taxon>Viridiplantae</taxon>
        <taxon>Streptophyta</taxon>
        <taxon>Embryophyta</taxon>
        <taxon>Tracheophyta</taxon>
        <taxon>Spermatophyta</taxon>
        <taxon>Magnoliopsida</taxon>
        <taxon>Ranunculales</taxon>
        <taxon>Menispermaceae</taxon>
        <taxon>Menispermoideae</taxon>
        <taxon>Cissampelideae</taxon>
        <taxon>Stephania</taxon>
    </lineage>
</organism>
<evidence type="ECO:0000313" key="3">
    <source>
        <dbReference type="Proteomes" id="UP001419268"/>
    </source>
</evidence>
<accession>A0AAP0NUS7</accession>